<feature type="compositionally biased region" description="Low complexity" evidence="6">
    <location>
        <begin position="720"/>
        <end position="751"/>
    </location>
</feature>
<dbReference type="Proteomes" id="UP001244341">
    <property type="component" value="Chromosome 4b"/>
</dbReference>
<accession>A0ABY8TWJ1</accession>
<evidence type="ECO:0000256" key="3">
    <source>
        <dbReference type="ARBA" id="ARBA00023015"/>
    </source>
</evidence>
<keyword evidence="14" id="KW-1185">Reference proteome</keyword>
<gene>
    <name evidence="13" type="ORF">OEZ85_007072</name>
</gene>
<dbReference type="Gene3D" id="1.25.40.800">
    <property type="match status" value="1"/>
</dbReference>
<dbReference type="InterPro" id="IPR032194">
    <property type="entry name" value="CNOT1_HEAT"/>
</dbReference>
<dbReference type="PANTHER" id="PTHR13162:SF8">
    <property type="entry name" value="CCR4-NOT TRANSCRIPTION COMPLEX SUBUNIT 1"/>
    <property type="match status" value="1"/>
</dbReference>
<dbReference type="InterPro" id="IPR007196">
    <property type="entry name" value="CCR4-Not_Not1_C"/>
</dbReference>
<dbReference type="InterPro" id="IPR040398">
    <property type="entry name" value="Not1"/>
</dbReference>
<feature type="domain" description="CCR4-NOT transcription complex subunit 1" evidence="8">
    <location>
        <begin position="1195"/>
        <end position="1334"/>
    </location>
</feature>
<feature type="region of interest" description="Disordered" evidence="6">
    <location>
        <begin position="672"/>
        <end position="770"/>
    </location>
</feature>
<dbReference type="InterPro" id="IPR024557">
    <property type="entry name" value="CNOT1_dom_4"/>
</dbReference>
<feature type="domain" description="CCR4-NOT transcription complex subunit 1-like NOT1 connector" evidence="12">
    <location>
        <begin position="1507"/>
        <end position="1631"/>
    </location>
</feature>
<feature type="compositionally biased region" description="Low complexity" evidence="6">
    <location>
        <begin position="1058"/>
        <end position="1069"/>
    </location>
</feature>
<evidence type="ECO:0000256" key="4">
    <source>
        <dbReference type="ARBA" id="ARBA00023163"/>
    </source>
</evidence>
<dbReference type="PANTHER" id="PTHR13162">
    <property type="entry name" value="CCR4-NOT TRANSCRIPTION COMPLEX"/>
    <property type="match status" value="1"/>
</dbReference>
<feature type="compositionally biased region" description="Pro residues" evidence="6">
    <location>
        <begin position="1070"/>
        <end position="1085"/>
    </location>
</feature>
<feature type="domain" description="CCR4-Not complex component Not1 C-terminal" evidence="7">
    <location>
        <begin position="1822"/>
        <end position="2185"/>
    </location>
</feature>
<evidence type="ECO:0000259" key="11">
    <source>
        <dbReference type="Pfam" id="PF16418"/>
    </source>
</evidence>
<evidence type="ECO:0000259" key="8">
    <source>
        <dbReference type="Pfam" id="PF12842"/>
    </source>
</evidence>
<keyword evidence="5" id="KW-0539">Nucleus</keyword>
<dbReference type="InterPro" id="IPR032193">
    <property type="entry name" value="CNOT1_TTP_bind"/>
</dbReference>
<dbReference type="Pfam" id="PF16415">
    <property type="entry name" value="CNOT1_CAF1_bind"/>
    <property type="match status" value="1"/>
</dbReference>
<dbReference type="InterPro" id="IPR032191">
    <property type="entry name" value="CNOT1_CAF1_bind"/>
</dbReference>
<proteinExistence type="predicted"/>
<feature type="compositionally biased region" description="Gly residues" evidence="6">
    <location>
        <begin position="752"/>
        <end position="770"/>
    </location>
</feature>
<dbReference type="InterPro" id="IPR055454">
    <property type="entry name" value="CNOT1-like_NOT1_connector"/>
</dbReference>
<dbReference type="Pfam" id="PF16417">
    <property type="entry name" value="CNOT1_TTP_bind"/>
    <property type="match status" value="1"/>
</dbReference>
<protein>
    <recommendedName>
        <fullName evidence="15">CCR4-NOT transcription complex subunit 1</fullName>
    </recommendedName>
</protein>
<evidence type="ECO:0000259" key="9">
    <source>
        <dbReference type="Pfam" id="PF16415"/>
    </source>
</evidence>
<organism evidence="13 14">
    <name type="scientific">Tetradesmus obliquus</name>
    <name type="common">Green alga</name>
    <name type="synonym">Acutodesmus obliquus</name>
    <dbReference type="NCBI Taxonomy" id="3088"/>
    <lineage>
        <taxon>Eukaryota</taxon>
        <taxon>Viridiplantae</taxon>
        <taxon>Chlorophyta</taxon>
        <taxon>core chlorophytes</taxon>
        <taxon>Chlorophyceae</taxon>
        <taxon>CS clade</taxon>
        <taxon>Sphaeropleales</taxon>
        <taxon>Scenedesmaceae</taxon>
        <taxon>Tetradesmus</taxon>
    </lineage>
</organism>
<evidence type="ECO:0000259" key="7">
    <source>
        <dbReference type="Pfam" id="PF04054"/>
    </source>
</evidence>
<feature type="compositionally biased region" description="Low complexity" evidence="6">
    <location>
        <begin position="1086"/>
        <end position="1098"/>
    </location>
</feature>
<dbReference type="Pfam" id="PF04054">
    <property type="entry name" value="Not1"/>
    <property type="match status" value="1"/>
</dbReference>
<evidence type="ECO:0000256" key="6">
    <source>
        <dbReference type="SAM" id="MobiDB-lite"/>
    </source>
</evidence>
<dbReference type="CDD" id="cd20710">
    <property type="entry name" value="NOT1_connector"/>
    <property type="match status" value="1"/>
</dbReference>
<feature type="region of interest" description="Disordered" evidence="6">
    <location>
        <begin position="1053"/>
        <end position="1111"/>
    </location>
</feature>
<evidence type="ECO:0000259" key="10">
    <source>
        <dbReference type="Pfam" id="PF16417"/>
    </source>
</evidence>
<evidence type="ECO:0000313" key="13">
    <source>
        <dbReference type="EMBL" id="WIA13496.1"/>
    </source>
</evidence>
<dbReference type="InterPro" id="IPR038535">
    <property type="entry name" value="CNOT1_TTP_bind_sf"/>
</dbReference>
<evidence type="ECO:0000313" key="14">
    <source>
        <dbReference type="Proteomes" id="UP001244341"/>
    </source>
</evidence>
<dbReference type="Pfam" id="PF12842">
    <property type="entry name" value="DUF3819"/>
    <property type="match status" value="1"/>
</dbReference>
<dbReference type="Pfam" id="PF25097">
    <property type="entry name" value="ARM_Cnot1"/>
    <property type="match status" value="1"/>
</dbReference>
<evidence type="ECO:0000256" key="1">
    <source>
        <dbReference type="ARBA" id="ARBA00004123"/>
    </source>
</evidence>
<feature type="domain" description="CCR4-NOT transcription complex subunit 1 HEAT repeat" evidence="11">
    <location>
        <begin position="259"/>
        <end position="374"/>
    </location>
</feature>
<sequence length="2211" mass="230599">MRELGYSCSASADTFKALLQQYAGRLDEQAVAEVLGLLAATHRGLEPDALGLADAMHAVLSINGPASSGSASNAISWNVPVIMDGIKAAAPSLSWLRVAEALDHEGFAVPDAAGFSILMAAWRRATTDPFPLAAIAGRVWGNAPGQLSLLVQAVAAPPDVLSWERTAKKIAPLEGMGQGKSPLGTPNQAWASLDLLTVLAQLAELPQLSAGVLEMLRRGPASACPEVLVAATAFLRGPQDTSWGALERFVWGSVAAPLLFDAPPSSSRAVLLVRLWQQRPAALLCCMSEFLQERPGRAADLLDVVLEVKGLSSALDQAPPPLAVELAALAAQRKLLDLDKWLAGRLSRDASSGLFMTATLTFLEVQLAAIAEGRLAAAERAPAPSGRGGAAAGGPGTAGVSVLSADLTTVLLRGLYTAGASVVPGLAGQLARSLELAKKAFPAAEAALAAAAASQIGSGAAESGLAAVGGGAFPDAIESEANGYFQKLYHERQPVSELVAQLKAFKAGTPHQQVVFACMVHNLFDEYRFFPNYPDLELDTTAALFGALLHHQLLTNITLGMALRHVLQALAQPPNSKMFRFGLGAISQFKPELHLWPKFCERALAIPHLKSVDAALCAYMERVVRSGGDSSGRAAAADGDLTGAASGTASGLGEGGSAEAAAAAAAAAAGSESNKQAGGSSSGSGGRAAGNVPNGVGSSGGKGEQQQQQPAAGGRGGKAGNAANGPADKGGSSSGPAKGAAAGSSGASKAAAGGGASAGAGASGSMGGGSLDTGENLREILSNANVAQAAATMALNDKPTQFERMTLNMTLNNETLDTAERKHATGAAPNDTLTDKVSFLMNNLTVDNMAGKSRDLGSVVIPKYIEWFANYLVVKRAAQEPNHHKTYVVLLDALAHKELAKNVLSTTYYYCRALLESDRAITQTNERTLIKQLGSWLGLLTFAKNKPVLAKDMDLKQLIADAYTRGRMIAVLPFVEKVLSGCKDTKVFKATNPMIAGILSMLAEIHAMPRLKLNISFVIEMTFKTFEVSLADVCPSTALRDLPRVQMHNPDFSALPEAKAPPGAALNPALVPPGAPPALTPPPGAMPGAAGSAAAAGPPGTPPPPGAAAAAGEAGKAAGGAVPASPAGAAAAAAQAASPAGAAAGAAGAAPSPAAGMPAAAAAAASAAEPGLLTKLHTYVQISPQLGVLAERLGLKRLVPVAVDRAMCEIITPIVERSVTIACMTTYELVTKDYASDPDESRLRAAAHLMVSSLAGSLALVTCKEPLRVSLGTQLKMMLQPSMDPAMLAQAVELLVNDNLDLGCTIIERAATDKAVRDIDKSLAQAYEARAAARQRGVDFYQRSLMQQQQQGAAFPAALPESLKPKPGNPAQQRVYEDYGRLPRGVHPLPRGYAEGGQPPSSPLQAGMEGPPGAVPDKPDTRLPEGSLHGAALIEGLMTWTAAADSAVNAALQRDPNASFEGCGAELAPVLGQFKEMLGGEDVTLFCAKRIIRRTWEYLSKVHAGLHAEALALCVAAMGGPDSLGARRICAELTSFWVGINSEAKFNRDVAEALIRKGLLLLPEVDAYLAKLLLQTRTQALGDFAVLLARAVKDGLAGYADVSMSLDLLGKLSAAAGSNEAILQLLSAARQSSRARAALRAGLPDLAGLKDKQDPPGFHQQVAQLFEDFARRAMANPEEKLHAPFVAQLRQAGLLNLDDATDRMLRILVELAVNHCLQSEAPTTRPDGTQAPGPLSFLAIDPLVKLIVCLVAGHGGGEAFLNRMLAMTVCLLRRDAEDKAGAFNGRPYLRLLLGLASELGPLEEAAAASAAAAPAQPPPRYLRCLGLALLMLQPSSVPGFGYGYLEMLSHRCFMPRLLMAPGGAGWPLFEALLIGLLQFLEPALRAAELAEPLRLLYKGTLRLLLVLLHDFPEFLCEHQYRLCEVIPPPAIQMRNLILSAFPRNMRLPDPFTPNLKVDLLPEIAAPPRGVPPADKLVPRPLAALVDSLLQQAGAAGGNAASGAPRTPRQQISPAALQQLVGMLQSGGSDSTTQQQQGAAQQRYSTPLLAGLVLYIAAAAQPHGPVLPGSPAMQLLGRLVSVLDPEGRYLLLNAVANQLRYPNSHTHYFSCVLLALFSEASRDAGGEEVRAQITRVLLERLIVNRPHPWGLLITFIELIKNPRYCFWQHGFTRCAPEIERLFESVARSCMGVQGGAAAAGKLMDGAEDGIKA</sequence>
<evidence type="ECO:0008006" key="15">
    <source>
        <dbReference type="Google" id="ProtNLM"/>
    </source>
</evidence>
<dbReference type="Gene3D" id="1.25.40.180">
    <property type="match status" value="1"/>
</dbReference>
<dbReference type="EMBL" id="CP126211">
    <property type="protein sequence ID" value="WIA13496.1"/>
    <property type="molecule type" value="Genomic_DNA"/>
</dbReference>
<evidence type="ECO:0000256" key="2">
    <source>
        <dbReference type="ARBA" id="ARBA00022491"/>
    </source>
</evidence>
<dbReference type="Pfam" id="PF16418">
    <property type="entry name" value="CNOT1_HEAT"/>
    <property type="match status" value="1"/>
</dbReference>
<dbReference type="Gene3D" id="1.25.40.790">
    <property type="match status" value="1"/>
</dbReference>
<reference evidence="13 14" key="1">
    <citation type="submission" date="2023-05" db="EMBL/GenBank/DDBJ databases">
        <title>A 100% complete, gapless, phased diploid assembly of the Scenedesmus obliquus UTEX 3031 genome.</title>
        <authorList>
            <person name="Biondi T.C."/>
            <person name="Hanschen E.R."/>
            <person name="Kwon T."/>
            <person name="Eng W."/>
            <person name="Kruse C.P.S."/>
            <person name="Koehler S.I."/>
            <person name="Kunde Y."/>
            <person name="Gleasner C.D."/>
            <person name="You Mak K.T."/>
            <person name="Polle J."/>
            <person name="Hovde B.T."/>
            <person name="Starkenburg S.R."/>
        </authorList>
    </citation>
    <scope>NUCLEOTIDE SEQUENCE [LARGE SCALE GENOMIC DNA]</scope>
    <source>
        <strain evidence="13 14">DOE0152z</strain>
    </source>
</reference>
<keyword evidence="4" id="KW-0804">Transcription</keyword>
<name>A0ABY8TWJ1_TETOB</name>
<feature type="domain" description="CCR4-NOT transcription complex subunit 1 TTP binding" evidence="10">
    <location>
        <begin position="473"/>
        <end position="626"/>
    </location>
</feature>
<keyword evidence="3" id="KW-0805">Transcription regulation</keyword>
<evidence type="ECO:0000259" key="12">
    <source>
        <dbReference type="Pfam" id="PF25097"/>
    </source>
</evidence>
<evidence type="ECO:0000256" key="5">
    <source>
        <dbReference type="ARBA" id="ARBA00023242"/>
    </source>
</evidence>
<comment type="subcellular location">
    <subcellularLocation>
        <location evidence="1">Nucleus</location>
    </subcellularLocation>
</comment>
<keyword evidence="2" id="KW-0678">Repressor</keyword>
<feature type="region of interest" description="Disordered" evidence="6">
    <location>
        <begin position="1352"/>
        <end position="1421"/>
    </location>
</feature>
<dbReference type="Gene3D" id="1.25.40.840">
    <property type="entry name" value="CCR4-NOT transcription complex subunit 1 TTP binding domain"/>
    <property type="match status" value="1"/>
</dbReference>
<feature type="domain" description="CCR4-NOT transcription complex subunit 1 CAF1-binding" evidence="9">
    <location>
        <begin position="828"/>
        <end position="1044"/>
    </location>
</feature>